<dbReference type="Gene3D" id="1.25.40.20">
    <property type="entry name" value="Ankyrin repeat-containing domain"/>
    <property type="match status" value="5"/>
</dbReference>
<evidence type="ECO:0000256" key="9">
    <source>
        <dbReference type="ARBA" id="ARBA00023065"/>
    </source>
</evidence>
<keyword evidence="2" id="KW-0813">Transport</keyword>
<evidence type="ECO:0000256" key="3">
    <source>
        <dbReference type="ARBA" id="ARBA00022475"/>
    </source>
</evidence>
<evidence type="ECO:0000256" key="5">
    <source>
        <dbReference type="ARBA" id="ARBA00022692"/>
    </source>
</evidence>
<dbReference type="SUPFAM" id="SSF48403">
    <property type="entry name" value="Ankyrin repeat"/>
    <property type="match status" value="3"/>
</dbReference>
<dbReference type="PANTHER" id="PTHR10582">
    <property type="entry name" value="TRANSIENT RECEPTOR POTENTIAL ION CHANNEL PROTEIN"/>
    <property type="match status" value="1"/>
</dbReference>
<dbReference type="EMBL" id="SPLM01000145">
    <property type="protein sequence ID" value="TMW56342.1"/>
    <property type="molecule type" value="Genomic_DNA"/>
</dbReference>
<keyword evidence="4" id="KW-0109">Calcium transport</keyword>
<dbReference type="Pfam" id="PF12796">
    <property type="entry name" value="Ank_2"/>
    <property type="match status" value="3"/>
</dbReference>
<dbReference type="GO" id="GO:0098703">
    <property type="term" value="P:calcium ion import across plasma membrane"/>
    <property type="evidence" value="ECO:0007669"/>
    <property type="project" value="TreeGrafter"/>
</dbReference>
<feature type="transmembrane region" description="Helical" evidence="13">
    <location>
        <begin position="1017"/>
        <end position="1041"/>
    </location>
</feature>
<feature type="repeat" description="ANK" evidence="12">
    <location>
        <begin position="562"/>
        <end position="594"/>
    </location>
</feature>
<feature type="transmembrane region" description="Helical" evidence="13">
    <location>
        <begin position="973"/>
        <end position="990"/>
    </location>
</feature>
<dbReference type="GO" id="GO:0005886">
    <property type="term" value="C:plasma membrane"/>
    <property type="evidence" value="ECO:0007669"/>
    <property type="project" value="UniProtKB-SubCell"/>
</dbReference>
<evidence type="ECO:0000256" key="1">
    <source>
        <dbReference type="ARBA" id="ARBA00004651"/>
    </source>
</evidence>
<evidence type="ECO:0000313" key="16">
    <source>
        <dbReference type="Proteomes" id="UP000794436"/>
    </source>
</evidence>
<dbReference type="InterPro" id="IPR024862">
    <property type="entry name" value="TRPV"/>
</dbReference>
<feature type="transmembrane region" description="Helical" evidence="13">
    <location>
        <begin position="1124"/>
        <end position="1143"/>
    </location>
</feature>
<keyword evidence="5 13" id="KW-0812">Transmembrane</keyword>
<keyword evidence="12" id="KW-0040">ANK repeat</keyword>
<evidence type="ECO:0000256" key="12">
    <source>
        <dbReference type="PROSITE-ProRule" id="PRU00023"/>
    </source>
</evidence>
<dbReference type="InterPro" id="IPR005821">
    <property type="entry name" value="Ion_trans_dom"/>
</dbReference>
<keyword evidence="16" id="KW-1185">Reference proteome</keyword>
<dbReference type="InterPro" id="IPR002110">
    <property type="entry name" value="Ankyrin_rpt"/>
</dbReference>
<evidence type="ECO:0000256" key="4">
    <source>
        <dbReference type="ARBA" id="ARBA00022568"/>
    </source>
</evidence>
<protein>
    <recommendedName>
        <fullName evidence="14">Ion transport domain-containing protein</fullName>
    </recommendedName>
</protein>
<evidence type="ECO:0000256" key="10">
    <source>
        <dbReference type="ARBA" id="ARBA00023136"/>
    </source>
</evidence>
<dbReference type="PRINTS" id="PR01415">
    <property type="entry name" value="ANKYRIN"/>
</dbReference>
<organism evidence="15 16">
    <name type="scientific">Pythium oligandrum</name>
    <name type="common">Mycoparasitic fungus</name>
    <dbReference type="NCBI Taxonomy" id="41045"/>
    <lineage>
        <taxon>Eukaryota</taxon>
        <taxon>Sar</taxon>
        <taxon>Stramenopiles</taxon>
        <taxon>Oomycota</taxon>
        <taxon>Peronosporomycetes</taxon>
        <taxon>Pythiales</taxon>
        <taxon>Pythiaceae</taxon>
        <taxon>Pythium</taxon>
    </lineage>
</organism>
<evidence type="ECO:0000256" key="8">
    <source>
        <dbReference type="ARBA" id="ARBA00022989"/>
    </source>
</evidence>
<dbReference type="PROSITE" id="PS50297">
    <property type="entry name" value="ANK_REP_REGION"/>
    <property type="match status" value="4"/>
</dbReference>
<dbReference type="InterPro" id="IPR036770">
    <property type="entry name" value="Ankyrin_rpt-contain_sf"/>
</dbReference>
<feature type="repeat" description="ANK" evidence="12">
    <location>
        <begin position="228"/>
        <end position="260"/>
    </location>
</feature>
<dbReference type="OrthoDB" id="194358at2759"/>
<feature type="transmembrane region" description="Helical" evidence="13">
    <location>
        <begin position="1053"/>
        <end position="1074"/>
    </location>
</feature>
<dbReference type="GO" id="GO:0005216">
    <property type="term" value="F:monoatomic ion channel activity"/>
    <property type="evidence" value="ECO:0007669"/>
    <property type="project" value="InterPro"/>
</dbReference>
<keyword evidence="9" id="KW-0406">Ion transport</keyword>
<keyword evidence="7" id="KW-0106">Calcium</keyword>
<feature type="repeat" description="ANK" evidence="12">
    <location>
        <begin position="784"/>
        <end position="816"/>
    </location>
</feature>
<feature type="repeat" description="ANK" evidence="12">
    <location>
        <begin position="195"/>
        <end position="227"/>
    </location>
</feature>
<comment type="subcellular location">
    <subcellularLocation>
        <location evidence="1">Cell membrane</location>
        <topology evidence="1">Multi-pass membrane protein</topology>
    </subcellularLocation>
</comment>
<sequence>MGEDDGARVASLLAAMVDNDSAAFVTAFDACMANAVHPNGQSWLHLLAKTEMLDALDVALKYCDQSVEDVFERTPLMVAAARGNTDVCVKMLATGLVQDEDIANSLRVALRHNKSATCRAFVTQVPNEVMQVLLAAINRDDALEIQRLLEAGLNPDAGCTTGKRVQFAVHEAATRPAVLRELISHTVDVNMKDSAGRTPLSLAAAAGHAMACSILLDAGASWIIKDHQGRSPMYHACEHERDVIIKTFLKLGDSVNTTDSLHQTPLLYHAERGNMSGCLLLLRYNADVRHQNASGWTAMHLAAAHGHKSVCRALLSELTVDLAEANSVNEDTLCRPVLGLTGWTAVTVDALLRIYGELITIGAKATRLKYGTLMIRDYAMNTLLHLAAIHATDTQCAYLIRCILAIEAIPANIQNCYCKTALDTVRDRQMRFSVNLLLNLEEQQMSRGSSSFRVQLGSTLSRSVAVATPSSVIAEFTECSRARLLQLCRGIENDVYSCGTDEIVCQTDCEHGDSVLHFFIRDYCRRGSFPSVEIQRAVLLSASWLGTDSRMLRAFINKRNWEGKTPLHLAAEVGALGFHQALLEKGAAVGEECSGPNKRLLDQPSQNIQFWKPVNFAVAGDSSWSILPDTESQSQRIQLIELLLRQPDALPTDESALRHCQDTIHQRFPHLLPKFLQLKEDFYQKEDMATAKELYLRFLDECYGAYPIATTLDPSGVTLHKLFLDTESIGIHVLDKYVVNQCIIESTGDTLLHLVVAHGHSAALSLLRYLITEGSMDINRANKQLQTPLHIACDRRNAEICLFLLSNGADVTASCQNLKEPTVNPWFTPLYSALWSAEPSYEIIELLLSTPKSIIDPRNPRLGRSDAYTSANRSAKDVRWNDVVLKRLTEVHPSALPLFLDHFNVEVNRLSGGILFQFMEVRQACENLQLVLSPSAMASSKYSPSSCVTHPVIRNAIHLKWKLFGSRSHRRQLALYSLMLVLFYLSNVILPKLEVADPGVAKTSRFKWRDFESTVDYVVAVCKAACWWLALYHLVYVELFLEWRSDKGRYWRSLWNLLDIVTYLMMLVTIPLEVLNGWDTLRECLLSILSILLCVNLMQALLVSSFFSVLIFTFARMCRVVAQFIFHYLLLLVGFTGGFHLLFHGKGPHMNFMSSMRVVFLATFGELNYEQNFLSPDNEPARNACAFLLLVLYVIVVMIVALNLMTALMTSEYENVRSQAEERALLELAGALHRYEQWLGADVIKALYDSPRGEALLAASKRRIPMEQVRRRFGSRHASVDSFDVHPLTTRWKRALRQPAFTSMIHDKHIVPLRSNGVDGDVSSELSRRWSEEVGVLRREVASKLEEMKEAITAVSTRVNANGTSDVLAAKLDAVLERLDSSHWAKRS</sequence>
<evidence type="ECO:0000256" key="6">
    <source>
        <dbReference type="ARBA" id="ARBA00022737"/>
    </source>
</evidence>
<proteinExistence type="predicted"/>
<evidence type="ECO:0000256" key="13">
    <source>
        <dbReference type="SAM" id="Phobius"/>
    </source>
</evidence>
<dbReference type="Proteomes" id="UP000794436">
    <property type="component" value="Unassembled WGS sequence"/>
</dbReference>
<name>A0A8K1FE77_PYTOL</name>
<keyword evidence="6" id="KW-0677">Repeat</keyword>
<feature type="transmembrane region" description="Helical" evidence="13">
    <location>
        <begin position="1186"/>
        <end position="1208"/>
    </location>
</feature>
<feature type="repeat" description="ANK" evidence="12">
    <location>
        <begin position="294"/>
        <end position="316"/>
    </location>
</feature>
<evidence type="ECO:0000259" key="14">
    <source>
        <dbReference type="Pfam" id="PF00520"/>
    </source>
</evidence>
<feature type="domain" description="Ion transport" evidence="14">
    <location>
        <begin position="976"/>
        <end position="1220"/>
    </location>
</feature>
<accession>A0A8K1FE77</accession>
<keyword evidence="3" id="KW-1003">Cell membrane</keyword>
<evidence type="ECO:0000256" key="11">
    <source>
        <dbReference type="ARBA" id="ARBA00023303"/>
    </source>
</evidence>
<keyword evidence="8 13" id="KW-1133">Transmembrane helix</keyword>
<gene>
    <name evidence="15" type="ORF">Poli38472_006352</name>
</gene>
<reference evidence="15" key="1">
    <citation type="submission" date="2019-03" db="EMBL/GenBank/DDBJ databases">
        <title>Long read genome sequence of the mycoparasitic Pythium oligandrum ATCC 38472 isolated from sugarbeet rhizosphere.</title>
        <authorList>
            <person name="Gaulin E."/>
        </authorList>
    </citation>
    <scope>NUCLEOTIDE SEQUENCE</scope>
    <source>
        <strain evidence="15">ATCC 38472_TT</strain>
    </source>
</reference>
<feature type="transmembrane region" description="Helical" evidence="13">
    <location>
        <begin position="1086"/>
        <end position="1112"/>
    </location>
</feature>
<evidence type="ECO:0000256" key="7">
    <source>
        <dbReference type="ARBA" id="ARBA00022837"/>
    </source>
</evidence>
<dbReference type="PANTHER" id="PTHR10582:SF2">
    <property type="entry name" value="INACTIVE"/>
    <property type="match status" value="1"/>
</dbReference>
<comment type="caution">
    <text evidence="15">The sequence shown here is derived from an EMBL/GenBank/DDBJ whole genome shotgun (WGS) entry which is preliminary data.</text>
</comment>
<dbReference type="Pfam" id="PF00520">
    <property type="entry name" value="Ion_trans"/>
    <property type="match status" value="1"/>
</dbReference>
<keyword evidence="10 13" id="KW-0472">Membrane</keyword>
<evidence type="ECO:0000256" key="2">
    <source>
        <dbReference type="ARBA" id="ARBA00022448"/>
    </source>
</evidence>
<evidence type="ECO:0000313" key="15">
    <source>
        <dbReference type="EMBL" id="TMW56342.1"/>
    </source>
</evidence>
<dbReference type="SMART" id="SM00248">
    <property type="entry name" value="ANK"/>
    <property type="match status" value="11"/>
</dbReference>
<keyword evidence="11" id="KW-0407">Ion channel</keyword>
<dbReference type="PROSITE" id="PS50088">
    <property type="entry name" value="ANK_REPEAT"/>
    <property type="match status" value="5"/>
</dbReference>